<evidence type="ECO:0000259" key="1">
    <source>
        <dbReference type="Pfam" id="PF03108"/>
    </source>
</evidence>
<dbReference type="OrthoDB" id="683469at2759"/>
<dbReference type="AlphaFoldDB" id="A0A565BJM3"/>
<evidence type="ECO:0000313" key="2">
    <source>
        <dbReference type="EMBL" id="VVB01537.1"/>
    </source>
</evidence>
<name>A0A565BJM3_9BRAS</name>
<sequence length="290" mass="33757">MAVDWWSIKRRQKCTLRATEKDVYTFECGRWKCKWSLWAAKMKEHGLVEVTKYTGPHTCRPYNREHTDYEEEFIDDLERVNADFVAYEIERVNAVHPTLSFAELKKWWKGQFGNKLVVYDEEGEAHDTKRLMQDAKKKAIKGVFGGWDRSFRSVPKLMFALHSSNGLLVDSQFDSFLNPESASFRSVFWAFPQSIEGFQHCRSLILVDTKSLGKCSMKLMIAPGVDAANKYFSLAFGVTKQVSTDSWRWFLSGIREKVTQRQDVTPPTRIRLTLTRLAAQQSNENMRNQW</sequence>
<accession>A0A565BJM3</accession>
<proteinExistence type="predicted"/>
<dbReference type="EMBL" id="CABITT030000004">
    <property type="protein sequence ID" value="VVB01537.1"/>
    <property type="molecule type" value="Genomic_DNA"/>
</dbReference>
<dbReference type="Pfam" id="PF03108">
    <property type="entry name" value="DBD_Tnp_Mut"/>
    <property type="match status" value="1"/>
</dbReference>
<comment type="caution">
    <text evidence="2">The sequence shown here is derived from an EMBL/GenBank/DDBJ whole genome shotgun (WGS) entry which is preliminary data.</text>
</comment>
<feature type="domain" description="Transposase MuDR plant" evidence="1">
    <location>
        <begin position="2"/>
        <end position="50"/>
    </location>
</feature>
<dbReference type="InterPro" id="IPR004332">
    <property type="entry name" value="Transposase_MuDR"/>
</dbReference>
<keyword evidence="3" id="KW-1185">Reference proteome</keyword>
<evidence type="ECO:0000313" key="3">
    <source>
        <dbReference type="Proteomes" id="UP000489600"/>
    </source>
</evidence>
<protein>
    <recommendedName>
        <fullName evidence="1">Transposase MuDR plant domain-containing protein</fullName>
    </recommendedName>
</protein>
<gene>
    <name evidence="2" type="ORF">ANE_LOCUS11981</name>
</gene>
<dbReference type="Proteomes" id="UP000489600">
    <property type="component" value="Unassembled WGS sequence"/>
</dbReference>
<dbReference type="PANTHER" id="PTHR31973">
    <property type="entry name" value="POLYPROTEIN, PUTATIVE-RELATED"/>
    <property type="match status" value="1"/>
</dbReference>
<dbReference type="PANTHER" id="PTHR31973:SF195">
    <property type="entry name" value="MUDR FAMILY TRANSPOSASE"/>
    <property type="match status" value="1"/>
</dbReference>
<organism evidence="2 3">
    <name type="scientific">Arabis nemorensis</name>
    <dbReference type="NCBI Taxonomy" id="586526"/>
    <lineage>
        <taxon>Eukaryota</taxon>
        <taxon>Viridiplantae</taxon>
        <taxon>Streptophyta</taxon>
        <taxon>Embryophyta</taxon>
        <taxon>Tracheophyta</taxon>
        <taxon>Spermatophyta</taxon>
        <taxon>Magnoliopsida</taxon>
        <taxon>eudicotyledons</taxon>
        <taxon>Gunneridae</taxon>
        <taxon>Pentapetalae</taxon>
        <taxon>rosids</taxon>
        <taxon>malvids</taxon>
        <taxon>Brassicales</taxon>
        <taxon>Brassicaceae</taxon>
        <taxon>Arabideae</taxon>
        <taxon>Arabis</taxon>
    </lineage>
</organism>
<reference evidence="2" key="1">
    <citation type="submission" date="2019-07" db="EMBL/GenBank/DDBJ databases">
        <authorList>
            <person name="Dittberner H."/>
        </authorList>
    </citation>
    <scope>NUCLEOTIDE SEQUENCE [LARGE SCALE GENOMIC DNA]</scope>
</reference>